<dbReference type="EMBL" id="MK072173">
    <property type="protein sequence ID" value="AYV79719.1"/>
    <property type="molecule type" value="Genomic_DNA"/>
</dbReference>
<gene>
    <name evidence="1" type="ORF">Faunusvirus42_4</name>
</gene>
<sequence length="38" mass="4520">MKFIRWATLGEAHKMGVDLVRLIRWAILGEVYKVGYIW</sequence>
<reference evidence="1" key="1">
    <citation type="submission" date="2018-10" db="EMBL/GenBank/DDBJ databases">
        <title>Hidden diversity of soil giant viruses.</title>
        <authorList>
            <person name="Schulz F."/>
            <person name="Alteio L."/>
            <person name="Goudeau D."/>
            <person name="Ryan E.M."/>
            <person name="Malmstrom R.R."/>
            <person name="Blanchard J."/>
            <person name="Woyke T."/>
        </authorList>
    </citation>
    <scope>NUCLEOTIDE SEQUENCE</scope>
    <source>
        <strain evidence="1">FNV1</strain>
    </source>
</reference>
<proteinExistence type="predicted"/>
<evidence type="ECO:0000313" key="1">
    <source>
        <dbReference type="EMBL" id="AYV79719.1"/>
    </source>
</evidence>
<accession>A0A3G5A2L1</accession>
<organism evidence="1">
    <name type="scientific">Faunusvirus sp</name>
    <dbReference type="NCBI Taxonomy" id="2487766"/>
    <lineage>
        <taxon>Viruses</taxon>
        <taxon>Varidnaviria</taxon>
        <taxon>Bamfordvirae</taxon>
        <taxon>Nucleocytoviricota</taxon>
        <taxon>Megaviricetes</taxon>
        <taxon>Imitervirales</taxon>
        <taxon>Mimiviridae</taxon>
    </lineage>
</organism>
<protein>
    <submittedName>
        <fullName evidence="1">Uncharacterized protein</fullName>
    </submittedName>
</protein>
<name>A0A3G5A2L1_9VIRU</name>